<dbReference type="GO" id="GO:0003677">
    <property type="term" value="F:DNA binding"/>
    <property type="evidence" value="ECO:0007669"/>
    <property type="project" value="UniProtKB-KW"/>
</dbReference>
<dbReference type="Gene3D" id="3.90.1580.10">
    <property type="entry name" value="paralog of FGE (formylglycine-generating enzyme)"/>
    <property type="match status" value="1"/>
</dbReference>
<dbReference type="Proteomes" id="UP000315226">
    <property type="component" value="Unassembled WGS sequence"/>
</dbReference>
<dbReference type="EMBL" id="BJMN01000067">
    <property type="protein sequence ID" value="GEB61808.1"/>
    <property type="molecule type" value="Genomic_DNA"/>
</dbReference>
<accession>A0A4Y3RXJ3</accession>
<dbReference type="SUPFAM" id="SSF56349">
    <property type="entry name" value="DNA breaking-rejoining enzymes"/>
    <property type="match status" value="1"/>
</dbReference>
<feature type="domain" description="Sulfatase-modifying factor enzyme-like" evidence="4">
    <location>
        <begin position="242"/>
        <end position="520"/>
    </location>
</feature>
<organism evidence="5 6">
    <name type="scientific">Streptomyces gardneri</name>
    <dbReference type="NCBI Taxonomy" id="66892"/>
    <lineage>
        <taxon>Bacteria</taxon>
        <taxon>Bacillati</taxon>
        <taxon>Actinomycetota</taxon>
        <taxon>Actinomycetes</taxon>
        <taxon>Kitasatosporales</taxon>
        <taxon>Streptomycetaceae</taxon>
        <taxon>Streptomyces</taxon>
    </lineage>
</organism>
<dbReference type="Pfam" id="PF03781">
    <property type="entry name" value="FGE-sulfatase"/>
    <property type="match status" value="1"/>
</dbReference>
<keyword evidence="6" id="KW-1185">Reference proteome</keyword>
<proteinExistence type="predicted"/>
<evidence type="ECO:0000313" key="5">
    <source>
        <dbReference type="EMBL" id="GEB61808.1"/>
    </source>
</evidence>
<evidence type="ECO:0000256" key="1">
    <source>
        <dbReference type="ARBA" id="ARBA00023125"/>
    </source>
</evidence>
<dbReference type="PANTHER" id="PTHR23150">
    <property type="entry name" value="SULFATASE MODIFYING FACTOR 1, 2"/>
    <property type="match status" value="1"/>
</dbReference>
<dbReference type="InterPro" id="IPR013762">
    <property type="entry name" value="Integrase-like_cat_sf"/>
</dbReference>
<dbReference type="PANTHER" id="PTHR23150:SF19">
    <property type="entry name" value="FORMYLGLYCINE-GENERATING ENZYME"/>
    <property type="match status" value="1"/>
</dbReference>
<feature type="region of interest" description="Disordered" evidence="3">
    <location>
        <begin position="502"/>
        <end position="529"/>
    </location>
</feature>
<evidence type="ECO:0000256" key="2">
    <source>
        <dbReference type="ARBA" id="ARBA00023172"/>
    </source>
</evidence>
<feature type="region of interest" description="Disordered" evidence="3">
    <location>
        <begin position="191"/>
        <end position="241"/>
    </location>
</feature>
<evidence type="ECO:0000256" key="3">
    <source>
        <dbReference type="SAM" id="MobiDB-lite"/>
    </source>
</evidence>
<dbReference type="Gene3D" id="1.10.150.130">
    <property type="match status" value="1"/>
</dbReference>
<gene>
    <name evidence="5" type="ORF">SGA01_74130</name>
</gene>
<dbReference type="AlphaFoldDB" id="A0A4Y3RXJ3"/>
<evidence type="ECO:0000313" key="6">
    <source>
        <dbReference type="Proteomes" id="UP000315226"/>
    </source>
</evidence>
<dbReference type="Gene3D" id="1.10.443.10">
    <property type="entry name" value="Intergrase catalytic core"/>
    <property type="match status" value="1"/>
</dbReference>
<dbReference type="InterPro" id="IPR051043">
    <property type="entry name" value="Sulfatase_Mod_Factor_Kinase"/>
</dbReference>
<dbReference type="GO" id="GO:0015074">
    <property type="term" value="P:DNA integration"/>
    <property type="evidence" value="ECO:0007669"/>
    <property type="project" value="InterPro"/>
</dbReference>
<keyword evidence="1" id="KW-0238">DNA-binding</keyword>
<dbReference type="SUPFAM" id="SSF56436">
    <property type="entry name" value="C-type lectin-like"/>
    <property type="match status" value="1"/>
</dbReference>
<comment type="caution">
    <text evidence="5">The sequence shown here is derived from an EMBL/GenBank/DDBJ whole genome shotgun (WGS) entry which is preliminary data.</text>
</comment>
<dbReference type="GO" id="GO:0006310">
    <property type="term" value="P:DNA recombination"/>
    <property type="evidence" value="ECO:0007669"/>
    <property type="project" value="UniProtKB-KW"/>
</dbReference>
<sequence>MGGGTAEGVAVGEDVQTSQGEVGTSTPPSTDKGKSLGTLKLDQLAHRHISAFVTGQLTAGRGRTTLYRCLATLSSALGDAVRQHRLPHNPASPPVLRRPPSPERRIWTTQEAARFLTHCHQADPEMAGLFKVLIGTGMRKGEALGLHGDDVHLNEGVLCRPCPAAVGGPQGDHRQYAAPCRCRVRTGRDPIMSGSSRSLPIGAPPMPESGSGKNCCSPSRGEAGRRADTARATVAASGGRPAAGMVRVPGGEFLMGAEDDWVVPGDGEGPVHPVRLAPFWIDRCAVSNAAFRDFTEATGFITDAERYGWSFVFAGLLPGDFPDTRAVAEAPWWRQVYGACWRHPEGPGSDVDDRADHPVVHVSWNDAGAYAAWAGKRLPTEAEWEFAARGGLEQRAFPWGDELEPGGEHRMNVWQGSFPDHNTGADGWYGTAPVTAYPPNSHGLHNVCGNVWEWCADWYSPAYYRSSPRDDPQGPPVGLGKVIRGGSYLCHASYCRRYRVSARSSSGPDSSTGNQGFRCAAEDTSAGPS</sequence>
<feature type="region of interest" description="Disordered" evidence="3">
    <location>
        <begin position="1"/>
        <end position="36"/>
    </location>
</feature>
<dbReference type="InterPro" id="IPR005532">
    <property type="entry name" value="SUMF_dom"/>
</dbReference>
<dbReference type="InterPro" id="IPR016187">
    <property type="entry name" value="CTDL_fold"/>
</dbReference>
<dbReference type="InterPro" id="IPR010998">
    <property type="entry name" value="Integrase_recombinase_N"/>
</dbReference>
<evidence type="ECO:0000259" key="4">
    <source>
        <dbReference type="Pfam" id="PF03781"/>
    </source>
</evidence>
<feature type="compositionally biased region" description="Polar residues" evidence="3">
    <location>
        <begin position="502"/>
        <end position="515"/>
    </location>
</feature>
<reference evidence="5 6" key="1">
    <citation type="submission" date="2019-06" db="EMBL/GenBank/DDBJ databases">
        <title>Whole genome shotgun sequence of Streptomyces gardneri NBRC 12865.</title>
        <authorList>
            <person name="Hosoyama A."/>
            <person name="Uohara A."/>
            <person name="Ohji S."/>
            <person name="Ichikawa N."/>
        </authorList>
    </citation>
    <scope>NUCLEOTIDE SEQUENCE [LARGE SCALE GENOMIC DNA]</scope>
    <source>
        <strain evidence="5 6">NBRC 12865</strain>
    </source>
</reference>
<dbReference type="InterPro" id="IPR011010">
    <property type="entry name" value="DNA_brk_join_enz"/>
</dbReference>
<keyword evidence="2" id="KW-0233">DNA recombination</keyword>
<feature type="compositionally biased region" description="Polar residues" evidence="3">
    <location>
        <begin position="15"/>
        <end position="29"/>
    </location>
</feature>
<dbReference type="InterPro" id="IPR042095">
    <property type="entry name" value="SUMF_sf"/>
</dbReference>
<name>A0A4Y3RXJ3_9ACTN</name>
<dbReference type="GO" id="GO:0120147">
    <property type="term" value="F:formylglycine-generating oxidase activity"/>
    <property type="evidence" value="ECO:0007669"/>
    <property type="project" value="TreeGrafter"/>
</dbReference>
<protein>
    <recommendedName>
        <fullName evidence="4">Sulfatase-modifying factor enzyme-like domain-containing protein</fullName>
    </recommendedName>
</protein>